<dbReference type="Gene3D" id="3.30.70.1240">
    <property type="entry name" value="DOPA-like domains"/>
    <property type="match status" value="1"/>
</dbReference>
<evidence type="ECO:0000313" key="1">
    <source>
        <dbReference type="EMBL" id="ORY50321.1"/>
    </source>
</evidence>
<dbReference type="PANTHER" id="PTHR36423">
    <property type="entry name" value="AFR070WP"/>
    <property type="match status" value="1"/>
</dbReference>
<dbReference type="SUPFAM" id="SSF143410">
    <property type="entry name" value="DOPA-like"/>
    <property type="match status" value="1"/>
</dbReference>
<reference evidence="1 2" key="1">
    <citation type="submission" date="2016-07" db="EMBL/GenBank/DDBJ databases">
        <title>Pervasive Adenine N6-methylation of Active Genes in Fungi.</title>
        <authorList>
            <consortium name="DOE Joint Genome Institute"/>
            <person name="Mondo S.J."/>
            <person name="Dannebaum R.O."/>
            <person name="Kuo R.C."/>
            <person name="Labutti K."/>
            <person name="Haridas S."/>
            <person name="Kuo A."/>
            <person name="Salamov A."/>
            <person name="Ahrendt S.R."/>
            <person name="Lipzen A."/>
            <person name="Sullivan W."/>
            <person name="Andreopoulos W.B."/>
            <person name="Clum A."/>
            <person name="Lindquist E."/>
            <person name="Daum C."/>
            <person name="Ramamoorthy G.K."/>
            <person name="Gryganskyi A."/>
            <person name="Culley D."/>
            <person name="Magnuson J.K."/>
            <person name="James T.Y."/>
            <person name="O'Malley M.A."/>
            <person name="Stajich J.E."/>
            <person name="Spatafora J.W."/>
            <person name="Visel A."/>
            <person name="Grigoriev I.V."/>
        </authorList>
    </citation>
    <scope>NUCLEOTIDE SEQUENCE [LARGE SCALE GENOMIC DNA]</scope>
    <source>
        <strain evidence="1 2">JEL800</strain>
    </source>
</reference>
<sequence length="112" mass="12758">MAPLDTFTAPIRNDGNGWDFHIYYRLEDQADFAKALYERVKTEFPSLKLFLDVFTPAEFGAFLSWIALNRGPLSVLAHPHTTPGNDVEDHLVHGIWCGDKVPLIREALEPRH</sequence>
<dbReference type="Pfam" id="PF08883">
    <property type="entry name" value="DOPA_dioxygen"/>
    <property type="match status" value="1"/>
</dbReference>
<dbReference type="AlphaFoldDB" id="A0A1Y2CTH1"/>
<dbReference type="Proteomes" id="UP000193642">
    <property type="component" value="Unassembled WGS sequence"/>
</dbReference>
<dbReference type="OrthoDB" id="9970095at2759"/>
<keyword evidence="1" id="KW-0560">Oxidoreductase</keyword>
<dbReference type="InterPro" id="IPR023389">
    <property type="entry name" value="DOPA-like_sf"/>
</dbReference>
<dbReference type="EMBL" id="MCGO01000007">
    <property type="protein sequence ID" value="ORY50321.1"/>
    <property type="molecule type" value="Genomic_DNA"/>
</dbReference>
<keyword evidence="2" id="KW-1185">Reference proteome</keyword>
<evidence type="ECO:0000313" key="2">
    <source>
        <dbReference type="Proteomes" id="UP000193642"/>
    </source>
</evidence>
<proteinExistence type="predicted"/>
<protein>
    <submittedName>
        <fullName evidence="1">Dopa 4,5-dioxygenase</fullName>
    </submittedName>
</protein>
<dbReference type="InterPro" id="IPR014980">
    <property type="entry name" value="DOPA_dioxygen"/>
</dbReference>
<comment type="caution">
    <text evidence="1">The sequence shown here is derived from an EMBL/GenBank/DDBJ whole genome shotgun (WGS) entry which is preliminary data.</text>
</comment>
<keyword evidence="1" id="KW-0223">Dioxygenase</keyword>
<name>A0A1Y2CTH1_9FUNG</name>
<dbReference type="GO" id="GO:0051213">
    <property type="term" value="F:dioxygenase activity"/>
    <property type="evidence" value="ECO:0007669"/>
    <property type="project" value="UniProtKB-KW"/>
</dbReference>
<gene>
    <name evidence="1" type="ORF">BCR33DRAFT_713137</name>
</gene>
<organism evidence="1 2">
    <name type="scientific">Rhizoclosmatium globosum</name>
    <dbReference type="NCBI Taxonomy" id="329046"/>
    <lineage>
        <taxon>Eukaryota</taxon>
        <taxon>Fungi</taxon>
        <taxon>Fungi incertae sedis</taxon>
        <taxon>Chytridiomycota</taxon>
        <taxon>Chytridiomycota incertae sedis</taxon>
        <taxon>Chytridiomycetes</taxon>
        <taxon>Chytridiales</taxon>
        <taxon>Chytriomycetaceae</taxon>
        <taxon>Rhizoclosmatium</taxon>
    </lineage>
</organism>
<dbReference type="PANTHER" id="PTHR36423:SF2">
    <property type="entry name" value="AFR070WP"/>
    <property type="match status" value="1"/>
</dbReference>
<accession>A0A1Y2CTH1</accession>